<evidence type="ECO:0000313" key="1">
    <source>
        <dbReference type="EMBL" id="KUK17789.1"/>
    </source>
</evidence>
<dbReference type="Gene3D" id="3.30.300.130">
    <property type="entry name" value="Fe-S cluster assembly (FSCA)"/>
    <property type="match status" value="1"/>
</dbReference>
<reference evidence="2" key="1">
    <citation type="journal article" date="2015" name="MBio">
        <title>Genome-Resolved Metagenomic Analysis Reveals Roles for Candidate Phyla and Other Microbial Community Members in Biogeochemical Transformations in Oil Reservoirs.</title>
        <authorList>
            <person name="Hu P."/>
            <person name="Tom L."/>
            <person name="Singh A."/>
            <person name="Thomas B.C."/>
            <person name="Baker B.J."/>
            <person name="Piceno Y.M."/>
            <person name="Andersen G.L."/>
            <person name="Banfield J.F."/>
        </authorList>
    </citation>
    <scope>NUCLEOTIDE SEQUENCE [LARGE SCALE GENOMIC DNA]</scope>
</reference>
<name>A0A101ELX5_9EURY</name>
<dbReference type="PATRIC" id="fig|172049.5.peg.1747"/>
<protein>
    <submittedName>
        <fullName evidence="1">Uncharacterized protein</fullName>
    </submittedName>
</protein>
<evidence type="ECO:0000313" key="2">
    <source>
        <dbReference type="Proteomes" id="UP000053911"/>
    </source>
</evidence>
<dbReference type="AlphaFoldDB" id="A0A101ELX5"/>
<dbReference type="EMBL" id="LGFD01000014">
    <property type="protein sequence ID" value="KUK17789.1"/>
    <property type="molecule type" value="Genomic_DNA"/>
</dbReference>
<dbReference type="InterPro" id="IPR034904">
    <property type="entry name" value="FSCA_dom_sf"/>
</dbReference>
<comment type="caution">
    <text evidence="1">The sequence shown here is derived from an EMBL/GenBank/DDBJ whole genome shotgun (WGS) entry which is preliminary data.</text>
</comment>
<dbReference type="RefSeq" id="WP_283217507.1">
    <property type="nucleotide sequence ID" value="NZ_LGFD01000014.1"/>
</dbReference>
<dbReference type="SUPFAM" id="SSF117916">
    <property type="entry name" value="Fe-S cluster assembly (FSCA) domain-like"/>
    <property type="match status" value="1"/>
</dbReference>
<organism evidence="1 2">
    <name type="scientific">Thermococcus sibiricus</name>
    <dbReference type="NCBI Taxonomy" id="172049"/>
    <lineage>
        <taxon>Archaea</taxon>
        <taxon>Methanobacteriati</taxon>
        <taxon>Methanobacteriota</taxon>
        <taxon>Thermococci</taxon>
        <taxon>Thermococcales</taxon>
        <taxon>Thermococcaceae</taxon>
        <taxon>Thermococcus</taxon>
    </lineage>
</organism>
<gene>
    <name evidence="1" type="ORF">XD54_0886</name>
</gene>
<sequence>MEIEEIYEELKKVKEPISGEDIVSLGIVSLIRKEDDKVMIFLGLARRTPRHPFEMAVNWAVHSRIVKDIVKVLEGKVNFEIVDDMTFQRYYPIEEV</sequence>
<accession>A0A101ELX5</accession>
<dbReference type="Proteomes" id="UP000053911">
    <property type="component" value="Unassembled WGS sequence"/>
</dbReference>
<proteinExistence type="predicted"/>